<dbReference type="AlphaFoldDB" id="A0A2S9QMU0"/>
<dbReference type="EMBL" id="MWZD01000017">
    <property type="protein sequence ID" value="PRI10914.1"/>
    <property type="molecule type" value="Genomic_DNA"/>
</dbReference>
<dbReference type="Proteomes" id="UP000238650">
    <property type="component" value="Unassembled WGS sequence"/>
</dbReference>
<sequence length="288" mass="29946">MMPIPGFLSDDYDWQGAEVGAALAGLVVRDAVGVPLAGVMPSRADLVRGRSDWYYDVSPFVAVRVEGRTVLIGPSPELESVATSPAPSSNARIDIIYSRPADVGAGETVEAVFVAQGLASSVPQPPALPSGAVELARFRVSAGNTSTSAAVGTQTFQTTVCAGGVLPFRTAAQRDAFLATPGQLAMVADVLWQRTATAWKRVAPDQTITYRRELAVRSVPANSTISEPVAFPAGTFSSAPVIAIASPRSGSRGAHATVNNLTASSCTVHLHNDTSSAVNMGVYLFVSM</sequence>
<proteinExistence type="predicted"/>
<gene>
    <name evidence="1" type="ORF">B4915_08495</name>
</gene>
<name>A0A2S9QMU0_9MICO</name>
<evidence type="ECO:0000313" key="2">
    <source>
        <dbReference type="Proteomes" id="UP000238650"/>
    </source>
</evidence>
<evidence type="ECO:0008006" key="3">
    <source>
        <dbReference type="Google" id="ProtNLM"/>
    </source>
</evidence>
<accession>A0A2S9QMU0</accession>
<evidence type="ECO:0000313" key="1">
    <source>
        <dbReference type="EMBL" id="PRI10914.1"/>
    </source>
</evidence>
<protein>
    <recommendedName>
        <fullName evidence="3">Minor tail protein</fullName>
    </recommendedName>
</protein>
<reference evidence="1 2" key="1">
    <citation type="journal article" date="2017" name="New Microbes New Infect">
        <title>Genome sequence of 'Leucobacter massiliensis' sp. nov. isolated from human pharynx after travel to the 2014 Hajj.</title>
        <authorList>
            <person name="Leangapichart T."/>
            <person name="Gautret P."/>
            <person name="Nguyen T.T."/>
            <person name="Armstrong N."/>
            <person name="Rolain J.M."/>
        </authorList>
    </citation>
    <scope>NUCLEOTIDE SEQUENCE [LARGE SCALE GENOMIC DNA]</scope>
    <source>
        <strain evidence="1 2">122RC15</strain>
    </source>
</reference>
<keyword evidence="2" id="KW-1185">Reference proteome</keyword>
<organism evidence="1 2">
    <name type="scientific">Leucobacter massiliensis</name>
    <dbReference type="NCBI Taxonomy" id="1686285"/>
    <lineage>
        <taxon>Bacteria</taxon>
        <taxon>Bacillati</taxon>
        <taxon>Actinomycetota</taxon>
        <taxon>Actinomycetes</taxon>
        <taxon>Micrococcales</taxon>
        <taxon>Microbacteriaceae</taxon>
        <taxon>Leucobacter</taxon>
    </lineage>
</organism>
<comment type="caution">
    <text evidence="1">The sequence shown here is derived from an EMBL/GenBank/DDBJ whole genome shotgun (WGS) entry which is preliminary data.</text>
</comment>